<sequence>MVRGSERTGEGGVQVPKDMTEALKRTVASLEQLESELPNILSLSNPYTLSQMPPLQRAHSLLTLANITTTLFSLKLRCKGTNPDYHPVKSELDRLKIHQRKLEPFGDVGEAQRKDTDNISIPEVPTMSNYQEQAGQKRKHPSSEEHSVQIGAEVVVKKEPVEVFGHNNGKVKEPVVIDISDDDE</sequence>
<reference evidence="3 4" key="1">
    <citation type="journal article" date="2023" name="Plants (Basel)">
        <title>Bridging the Gap: Combining Genomics and Transcriptomics Approaches to Understand Stylosanthes scabra, an Orphan Legume from the Brazilian Caatinga.</title>
        <authorList>
            <person name="Ferreira-Neto J.R.C."/>
            <person name="da Silva M.D."/>
            <person name="Binneck E."/>
            <person name="de Melo N.F."/>
            <person name="da Silva R.H."/>
            <person name="de Melo A.L.T.M."/>
            <person name="Pandolfi V."/>
            <person name="Bustamante F.O."/>
            <person name="Brasileiro-Vidal A.C."/>
            <person name="Benko-Iseppon A.M."/>
        </authorList>
    </citation>
    <scope>NUCLEOTIDE SEQUENCE [LARGE SCALE GENOMIC DNA]</scope>
    <source>
        <tissue evidence="3">Leaves</tissue>
    </source>
</reference>
<dbReference type="Pfam" id="PF04000">
    <property type="entry name" value="Sas10_Utp3"/>
    <property type="match status" value="1"/>
</dbReference>
<gene>
    <name evidence="3" type="ORF">PIB30_028011</name>
</gene>
<evidence type="ECO:0000256" key="2">
    <source>
        <dbReference type="SAM" id="MobiDB-lite"/>
    </source>
</evidence>
<keyword evidence="1" id="KW-0238">DNA-binding</keyword>
<feature type="compositionally biased region" description="Basic and acidic residues" evidence="2">
    <location>
        <begin position="106"/>
        <end position="117"/>
    </location>
</feature>
<dbReference type="PANTHER" id="PTHR15341:SF5">
    <property type="entry name" value="NUCLEAR NUCLEIC ACID-BINDING PROTEIN C1D"/>
    <property type="match status" value="1"/>
</dbReference>
<dbReference type="InterPro" id="IPR011082">
    <property type="entry name" value="Exosome-assoc_fac/DNA_repair"/>
</dbReference>
<proteinExistence type="inferred from homology"/>
<dbReference type="InterPro" id="IPR007146">
    <property type="entry name" value="Sas10/Utp3/C1D"/>
</dbReference>
<comment type="similarity">
    <text evidence="1">Belongs to the C1D family.</text>
</comment>
<keyword evidence="1" id="KW-0694">RNA-binding</keyword>
<comment type="subunit">
    <text evidence="1">Monomer and homodimer.</text>
</comment>
<keyword evidence="1" id="KW-0698">rRNA processing</keyword>
<feature type="region of interest" description="Disordered" evidence="2">
    <location>
        <begin position="106"/>
        <end position="152"/>
    </location>
</feature>
<comment type="function">
    <text evidence="1">Plays a role in the recruitment of the exosome to pre-rRNA to mediate the 3'-5' end processing of the 5.8S rRNA.</text>
</comment>
<dbReference type="Proteomes" id="UP001341840">
    <property type="component" value="Unassembled WGS sequence"/>
</dbReference>
<evidence type="ECO:0000313" key="3">
    <source>
        <dbReference type="EMBL" id="MED6206554.1"/>
    </source>
</evidence>
<organism evidence="3 4">
    <name type="scientific">Stylosanthes scabra</name>
    <dbReference type="NCBI Taxonomy" id="79078"/>
    <lineage>
        <taxon>Eukaryota</taxon>
        <taxon>Viridiplantae</taxon>
        <taxon>Streptophyta</taxon>
        <taxon>Embryophyta</taxon>
        <taxon>Tracheophyta</taxon>
        <taxon>Spermatophyta</taxon>
        <taxon>Magnoliopsida</taxon>
        <taxon>eudicotyledons</taxon>
        <taxon>Gunneridae</taxon>
        <taxon>Pentapetalae</taxon>
        <taxon>rosids</taxon>
        <taxon>fabids</taxon>
        <taxon>Fabales</taxon>
        <taxon>Fabaceae</taxon>
        <taxon>Papilionoideae</taxon>
        <taxon>50 kb inversion clade</taxon>
        <taxon>dalbergioids sensu lato</taxon>
        <taxon>Dalbergieae</taxon>
        <taxon>Pterocarpus clade</taxon>
        <taxon>Stylosanthes</taxon>
    </lineage>
</organism>
<keyword evidence="4" id="KW-1185">Reference proteome</keyword>
<keyword evidence="1" id="KW-0539">Nucleus</keyword>
<dbReference type="EMBL" id="JASCZI010241765">
    <property type="protein sequence ID" value="MED6206554.1"/>
    <property type="molecule type" value="Genomic_DNA"/>
</dbReference>
<dbReference type="PANTHER" id="PTHR15341">
    <property type="entry name" value="SUN-COR STEROID HORMONE RECEPTOR CO-REPRESSOR"/>
    <property type="match status" value="1"/>
</dbReference>
<evidence type="ECO:0000256" key="1">
    <source>
        <dbReference type="RuleBase" id="RU368003"/>
    </source>
</evidence>
<protein>
    <recommendedName>
        <fullName evidence="1">Nuclear nucleic acid-binding protein C1D</fullName>
    </recommendedName>
</protein>
<comment type="caution">
    <text evidence="3">The sequence shown here is derived from an EMBL/GenBank/DDBJ whole genome shotgun (WGS) entry which is preliminary data.</text>
</comment>
<comment type="subcellular location">
    <subcellularLocation>
        <location evidence="1">Cytoplasm</location>
    </subcellularLocation>
    <subcellularLocation>
        <location evidence="1">Nucleus</location>
        <location evidence="1">Nucleolus</location>
    </subcellularLocation>
    <subcellularLocation>
        <location evidence="1">Nucleus</location>
    </subcellularLocation>
</comment>
<keyword evidence="1" id="KW-0963">Cytoplasm</keyword>
<name>A0ABU6Y926_9FABA</name>
<evidence type="ECO:0000313" key="4">
    <source>
        <dbReference type="Proteomes" id="UP001341840"/>
    </source>
</evidence>
<accession>A0ABU6Y926</accession>